<dbReference type="GO" id="GO:0032993">
    <property type="term" value="C:protein-DNA complex"/>
    <property type="evidence" value="ECO:0007669"/>
    <property type="project" value="TreeGrafter"/>
</dbReference>
<dbReference type="InterPro" id="IPR005119">
    <property type="entry name" value="LysR_subst-bd"/>
</dbReference>
<evidence type="ECO:0000313" key="7">
    <source>
        <dbReference type="Proteomes" id="UP000249066"/>
    </source>
</evidence>
<keyword evidence="4" id="KW-0804">Transcription</keyword>
<comment type="caution">
    <text evidence="6">The sequence shown here is derived from an EMBL/GenBank/DDBJ whole genome shotgun (WGS) entry which is preliminary data.</text>
</comment>
<name>A0A2W4ZZY7_9SPHN</name>
<keyword evidence="3" id="KW-0238">DNA-binding</keyword>
<dbReference type="Proteomes" id="UP000249066">
    <property type="component" value="Unassembled WGS sequence"/>
</dbReference>
<evidence type="ECO:0000259" key="5">
    <source>
        <dbReference type="PROSITE" id="PS50931"/>
    </source>
</evidence>
<keyword evidence="2" id="KW-0805">Transcription regulation</keyword>
<dbReference type="InterPro" id="IPR036390">
    <property type="entry name" value="WH_DNA-bd_sf"/>
</dbReference>
<accession>A0A2W4ZZY7</accession>
<evidence type="ECO:0000313" key="6">
    <source>
        <dbReference type="EMBL" id="PZO87840.1"/>
    </source>
</evidence>
<dbReference type="EMBL" id="QFNN01000112">
    <property type="protein sequence ID" value="PZO87840.1"/>
    <property type="molecule type" value="Genomic_DNA"/>
</dbReference>
<dbReference type="Gene3D" id="1.10.10.10">
    <property type="entry name" value="Winged helix-like DNA-binding domain superfamily/Winged helix DNA-binding domain"/>
    <property type="match status" value="1"/>
</dbReference>
<evidence type="ECO:0000256" key="3">
    <source>
        <dbReference type="ARBA" id="ARBA00023125"/>
    </source>
</evidence>
<protein>
    <submittedName>
        <fullName evidence="6">LysR family transcriptional regulator</fullName>
    </submittedName>
</protein>
<dbReference type="Pfam" id="PF00126">
    <property type="entry name" value="HTH_1"/>
    <property type="match status" value="1"/>
</dbReference>
<dbReference type="InterPro" id="IPR036388">
    <property type="entry name" value="WH-like_DNA-bd_sf"/>
</dbReference>
<organism evidence="6 7">
    <name type="scientific">Sphingomonas sanxanigenens</name>
    <dbReference type="NCBI Taxonomy" id="397260"/>
    <lineage>
        <taxon>Bacteria</taxon>
        <taxon>Pseudomonadati</taxon>
        <taxon>Pseudomonadota</taxon>
        <taxon>Alphaproteobacteria</taxon>
        <taxon>Sphingomonadales</taxon>
        <taxon>Sphingomonadaceae</taxon>
        <taxon>Sphingomonas</taxon>
    </lineage>
</organism>
<dbReference type="Pfam" id="PF03466">
    <property type="entry name" value="LysR_substrate"/>
    <property type="match status" value="1"/>
</dbReference>
<dbReference type="PANTHER" id="PTHR30346">
    <property type="entry name" value="TRANSCRIPTIONAL DUAL REGULATOR HCAR-RELATED"/>
    <property type="match status" value="1"/>
</dbReference>
<dbReference type="FunFam" id="1.10.10.10:FF:000001">
    <property type="entry name" value="LysR family transcriptional regulator"/>
    <property type="match status" value="1"/>
</dbReference>
<dbReference type="GO" id="GO:0003677">
    <property type="term" value="F:DNA binding"/>
    <property type="evidence" value="ECO:0007669"/>
    <property type="project" value="UniProtKB-KW"/>
</dbReference>
<dbReference type="PROSITE" id="PS50931">
    <property type="entry name" value="HTH_LYSR"/>
    <property type="match status" value="1"/>
</dbReference>
<dbReference type="PRINTS" id="PR00039">
    <property type="entry name" value="HTHLYSR"/>
</dbReference>
<dbReference type="GO" id="GO:0003700">
    <property type="term" value="F:DNA-binding transcription factor activity"/>
    <property type="evidence" value="ECO:0007669"/>
    <property type="project" value="InterPro"/>
</dbReference>
<dbReference type="SUPFAM" id="SSF53850">
    <property type="entry name" value="Periplasmic binding protein-like II"/>
    <property type="match status" value="1"/>
</dbReference>
<dbReference type="Gene3D" id="3.40.190.10">
    <property type="entry name" value="Periplasmic binding protein-like II"/>
    <property type="match status" value="2"/>
</dbReference>
<comment type="similarity">
    <text evidence="1">Belongs to the LysR transcriptional regulatory family.</text>
</comment>
<dbReference type="PANTHER" id="PTHR30346:SF0">
    <property type="entry name" value="HCA OPERON TRANSCRIPTIONAL ACTIVATOR HCAR"/>
    <property type="match status" value="1"/>
</dbReference>
<reference evidence="6 7" key="1">
    <citation type="submission" date="2017-08" db="EMBL/GenBank/DDBJ databases">
        <title>Infants hospitalized years apart are colonized by the same room-sourced microbial strains.</title>
        <authorList>
            <person name="Brooks B."/>
            <person name="Olm M.R."/>
            <person name="Firek B.A."/>
            <person name="Baker R."/>
            <person name="Thomas B.C."/>
            <person name="Morowitz M.J."/>
            <person name="Banfield J.F."/>
        </authorList>
    </citation>
    <scope>NUCLEOTIDE SEQUENCE [LARGE SCALE GENOMIC DNA]</scope>
    <source>
        <strain evidence="6">S2_018_000_R2_101</strain>
    </source>
</reference>
<dbReference type="CDD" id="cd08414">
    <property type="entry name" value="PBP2_LTTR_aromatics_like"/>
    <property type="match status" value="1"/>
</dbReference>
<dbReference type="AlphaFoldDB" id="A0A2W4ZZY7"/>
<evidence type="ECO:0000256" key="2">
    <source>
        <dbReference type="ARBA" id="ARBA00023015"/>
    </source>
</evidence>
<sequence>MPFEIRHIRYVIAAADHGSFRRAAAALGIQESAISRRIRDLEDRLGAPLFTRSAGGVQLTQAGRQFVQRGRKALSQIGMARAEVSAIGRGEDGEVRIGIFSSLASGFLADLFQAFGQRYKAVKLSFADGNPAEHVAAVRQRQLDVAFLTGLTSWPDCQSQHLWTERIFAVLPLHHPHADDMEVTFGDLAGEPFIVSESAPGEEIHDYLVQRLADLGHHPEIQQQAVGRDNLMQLVALGRGLTVTSEATTGTQFPGVVFRPIVGEILPFRAVWASRNDNPAFLRLLDLARSMARVDQSFGINGSAKSAALHAGPSQTPDPSR</sequence>
<evidence type="ECO:0000256" key="4">
    <source>
        <dbReference type="ARBA" id="ARBA00023163"/>
    </source>
</evidence>
<evidence type="ECO:0000256" key="1">
    <source>
        <dbReference type="ARBA" id="ARBA00009437"/>
    </source>
</evidence>
<gene>
    <name evidence="6" type="ORF">DI623_13890</name>
</gene>
<dbReference type="SUPFAM" id="SSF46785">
    <property type="entry name" value="Winged helix' DNA-binding domain"/>
    <property type="match status" value="1"/>
</dbReference>
<dbReference type="InterPro" id="IPR000847">
    <property type="entry name" value="LysR_HTH_N"/>
</dbReference>
<proteinExistence type="inferred from homology"/>
<feature type="domain" description="HTH lysR-type" evidence="5">
    <location>
        <begin position="3"/>
        <end position="60"/>
    </location>
</feature>